<organism evidence="9 10">
    <name type="scientific">Upupa epops</name>
    <name type="common">Eurasian hoopoe</name>
    <dbReference type="NCBI Taxonomy" id="57439"/>
    <lineage>
        <taxon>Eukaryota</taxon>
        <taxon>Metazoa</taxon>
        <taxon>Chordata</taxon>
        <taxon>Craniata</taxon>
        <taxon>Vertebrata</taxon>
        <taxon>Euteleostomi</taxon>
        <taxon>Archelosauria</taxon>
        <taxon>Archosauria</taxon>
        <taxon>Dinosauria</taxon>
        <taxon>Saurischia</taxon>
        <taxon>Theropoda</taxon>
        <taxon>Coelurosauria</taxon>
        <taxon>Aves</taxon>
        <taxon>Neognathae</taxon>
        <taxon>Neoaves</taxon>
        <taxon>Telluraves</taxon>
        <taxon>Coraciimorphae</taxon>
        <taxon>Bucerotiformes</taxon>
        <taxon>Upupidae</taxon>
        <taxon>Upupa</taxon>
    </lineage>
</organism>
<evidence type="ECO:0000256" key="2">
    <source>
        <dbReference type="ARBA" id="ARBA00008215"/>
    </source>
</evidence>
<proteinExistence type="inferred from homology"/>
<dbReference type="InterPro" id="IPR013783">
    <property type="entry name" value="Ig-like_fold"/>
</dbReference>
<keyword evidence="3" id="KW-0812">Transmembrane</keyword>
<sequence>GNSCALICVLKPNVTSVVWKVSPSIGAPCIVSYRVDLNTTEKTCSNNINWKSRPDLDPTLEIQQVGVAEEGNYTCEVTTADGFFPRSYHLTVLVPPRLSLHCDGHGRPVCEALAGKPAAQISWVPESNSTKEEIHDKGRVTVLSKVTECSSHLTDVTCIVSHPAGTQRETIAC</sequence>
<comment type="caution">
    <text evidence="9">The sequence shown here is derived from an EMBL/GenBank/DDBJ whole genome shotgun (WGS) entry which is preliminary data.</text>
</comment>
<dbReference type="PROSITE" id="PS50835">
    <property type="entry name" value="IG_LIKE"/>
    <property type="match status" value="1"/>
</dbReference>
<dbReference type="InterPro" id="IPR036179">
    <property type="entry name" value="Ig-like_dom_sf"/>
</dbReference>
<keyword evidence="6" id="KW-1015">Disulfide bond</keyword>
<feature type="domain" description="Ig-like" evidence="8">
    <location>
        <begin position="1"/>
        <end position="91"/>
    </location>
</feature>
<name>A0A7K6AKG7_UPUEP</name>
<dbReference type="Gene3D" id="2.60.40.10">
    <property type="entry name" value="Immunoglobulins"/>
    <property type="match status" value="2"/>
</dbReference>
<dbReference type="Proteomes" id="UP000544127">
    <property type="component" value="Unassembled WGS sequence"/>
</dbReference>
<reference evidence="9 10" key="1">
    <citation type="submission" date="2019-09" db="EMBL/GenBank/DDBJ databases">
        <title>Bird 10,000 Genomes (B10K) Project - Family phase.</title>
        <authorList>
            <person name="Zhang G."/>
        </authorList>
    </citation>
    <scope>NUCLEOTIDE SEQUENCE [LARGE SCALE GENOMIC DNA]</scope>
    <source>
        <strain evidence="9">B10K-DU-012-37</strain>
    </source>
</reference>
<evidence type="ECO:0000256" key="1">
    <source>
        <dbReference type="ARBA" id="ARBA00004167"/>
    </source>
</evidence>
<keyword evidence="5" id="KW-0472">Membrane</keyword>
<dbReference type="OrthoDB" id="8915654at2759"/>
<dbReference type="InterPro" id="IPR007110">
    <property type="entry name" value="Ig-like_dom"/>
</dbReference>
<evidence type="ECO:0000256" key="5">
    <source>
        <dbReference type="ARBA" id="ARBA00023136"/>
    </source>
</evidence>
<feature type="non-terminal residue" evidence="9">
    <location>
        <position position="173"/>
    </location>
</feature>
<evidence type="ECO:0000256" key="6">
    <source>
        <dbReference type="ARBA" id="ARBA00023157"/>
    </source>
</evidence>
<evidence type="ECO:0000256" key="7">
    <source>
        <dbReference type="ARBA" id="ARBA00023180"/>
    </source>
</evidence>
<evidence type="ECO:0000313" key="9">
    <source>
        <dbReference type="EMBL" id="NWU90057.1"/>
    </source>
</evidence>
<dbReference type="SUPFAM" id="SSF48726">
    <property type="entry name" value="Immunoglobulin"/>
    <property type="match status" value="2"/>
</dbReference>
<dbReference type="Pfam" id="PF07686">
    <property type="entry name" value="V-set"/>
    <property type="match status" value="1"/>
</dbReference>
<dbReference type="EMBL" id="VZRI01002007">
    <property type="protein sequence ID" value="NWU90057.1"/>
    <property type="molecule type" value="Genomic_DNA"/>
</dbReference>
<dbReference type="AlphaFoldDB" id="A0A7K6AKG7"/>
<keyword evidence="10" id="KW-1185">Reference proteome</keyword>
<dbReference type="GO" id="GO:0009897">
    <property type="term" value="C:external side of plasma membrane"/>
    <property type="evidence" value="ECO:0007669"/>
    <property type="project" value="TreeGrafter"/>
</dbReference>
<dbReference type="GO" id="GO:0150077">
    <property type="term" value="P:regulation of neuroinflammatory response"/>
    <property type="evidence" value="ECO:0007669"/>
    <property type="project" value="InterPro"/>
</dbReference>
<gene>
    <name evidence="9" type="primary">Cd200r1b</name>
    <name evidence="9" type="ORF">UPUEPO_R03810</name>
</gene>
<evidence type="ECO:0000259" key="8">
    <source>
        <dbReference type="PROSITE" id="PS50835"/>
    </source>
</evidence>
<keyword evidence="7" id="KW-0325">Glycoprotein</keyword>
<accession>A0A7K6AKG7</accession>
<comment type="similarity">
    <text evidence="2">Belongs to the CD200R family.</text>
</comment>
<feature type="non-terminal residue" evidence="9">
    <location>
        <position position="1"/>
    </location>
</feature>
<dbReference type="InterPro" id="IPR040012">
    <property type="entry name" value="CD200R"/>
</dbReference>
<dbReference type="PANTHER" id="PTHR21462:SF2">
    <property type="entry name" value="CELL SURFACE GLYCOPROTEIN CD200 RECEPTOR 2"/>
    <property type="match status" value="1"/>
</dbReference>
<dbReference type="InterPro" id="IPR013106">
    <property type="entry name" value="Ig_V-set"/>
</dbReference>
<keyword evidence="4" id="KW-1133">Transmembrane helix</keyword>
<evidence type="ECO:0000313" key="10">
    <source>
        <dbReference type="Proteomes" id="UP000544127"/>
    </source>
</evidence>
<evidence type="ECO:0000256" key="4">
    <source>
        <dbReference type="ARBA" id="ARBA00022989"/>
    </source>
</evidence>
<dbReference type="GO" id="GO:0038023">
    <property type="term" value="F:signaling receptor activity"/>
    <property type="evidence" value="ECO:0007669"/>
    <property type="project" value="InterPro"/>
</dbReference>
<dbReference type="PANTHER" id="PTHR21462">
    <property type="entry name" value="CELL SURFACE GLYCOPROTEIN OX2 RECEPTOR PRECURSOR"/>
    <property type="match status" value="1"/>
</dbReference>
<comment type="subcellular location">
    <subcellularLocation>
        <location evidence="1">Membrane</location>
        <topology evidence="1">Single-pass membrane protein</topology>
    </subcellularLocation>
</comment>
<protein>
    <submittedName>
        <fullName evidence="9">MOR1B protein</fullName>
    </submittedName>
</protein>
<evidence type="ECO:0000256" key="3">
    <source>
        <dbReference type="ARBA" id="ARBA00022692"/>
    </source>
</evidence>